<comment type="caution">
    <text evidence="1">The sequence shown here is derived from an EMBL/GenBank/DDBJ whole genome shotgun (WGS) entry which is preliminary data.</text>
</comment>
<accession>A0ABU8XYS4</accession>
<organism evidence="1 2">
    <name type="scientific">Benzoatithermus flavus</name>
    <dbReference type="NCBI Taxonomy" id="3108223"/>
    <lineage>
        <taxon>Bacteria</taxon>
        <taxon>Pseudomonadati</taxon>
        <taxon>Pseudomonadota</taxon>
        <taxon>Alphaproteobacteria</taxon>
        <taxon>Geminicoccales</taxon>
        <taxon>Geminicoccaceae</taxon>
        <taxon>Benzoatithermus</taxon>
    </lineage>
</organism>
<dbReference type="EMBL" id="JBBLZC010000046">
    <property type="protein sequence ID" value="MEK0086134.1"/>
    <property type="molecule type" value="Genomic_DNA"/>
</dbReference>
<evidence type="ECO:0000313" key="2">
    <source>
        <dbReference type="Proteomes" id="UP001375743"/>
    </source>
</evidence>
<dbReference type="Gene3D" id="1.10.10.2830">
    <property type="match status" value="1"/>
</dbReference>
<gene>
    <name evidence="1" type="ORF">U1T56_23500</name>
</gene>
<proteinExistence type="predicted"/>
<keyword evidence="2" id="KW-1185">Reference proteome</keyword>
<dbReference type="Proteomes" id="UP001375743">
    <property type="component" value="Unassembled WGS sequence"/>
</dbReference>
<dbReference type="RefSeq" id="WP_418161976.1">
    <property type="nucleotide sequence ID" value="NZ_JBBLZC010000046.1"/>
</dbReference>
<protein>
    <submittedName>
        <fullName evidence="1">Site-specific recombinase resolvase</fullName>
    </submittedName>
</protein>
<sequence>MTKVLQTGAPQAGPKLTTVIPVRIKRSGGRKWMIPAARQADGGADAPKHEAPILTALSRAFHWQRLLDEGRVASGSEIARREGLHPTTVNELLRLTLLSPTVVKGLLAGKQPRTLSLIWLKNHEVPASWDDQAALFGRMDR</sequence>
<evidence type="ECO:0000313" key="1">
    <source>
        <dbReference type="EMBL" id="MEK0086134.1"/>
    </source>
</evidence>
<reference evidence="1 2" key="1">
    <citation type="submission" date="2024-01" db="EMBL/GenBank/DDBJ databases">
        <title>Multi-omics insights into the function and evolution of sodium benzoate biodegradation pathways in Benzoatithermus flavus gen. nov., sp. nov. from hot spring.</title>
        <authorList>
            <person name="Hu C.-J."/>
            <person name="Li W.-J."/>
        </authorList>
    </citation>
    <scope>NUCLEOTIDE SEQUENCE [LARGE SCALE GENOMIC DNA]</scope>
    <source>
        <strain evidence="1 2">SYSU G07066</strain>
    </source>
</reference>
<name>A0ABU8XYS4_9PROT</name>
<dbReference type="SUPFAM" id="SSF109709">
    <property type="entry name" value="KorB DNA-binding domain-like"/>
    <property type="match status" value="1"/>
</dbReference>